<evidence type="ECO:0000313" key="3">
    <source>
        <dbReference type="Proteomes" id="UP000630353"/>
    </source>
</evidence>
<feature type="compositionally biased region" description="Pro residues" evidence="1">
    <location>
        <begin position="1"/>
        <end position="16"/>
    </location>
</feature>
<gene>
    <name evidence="2" type="ORF">GCM10017083_29180</name>
</gene>
<sequence>MAKSPPPFDSPPPPTAYAPAPKPRRPVATGVDFALENTRQLRDLWSLKRPGRGALPAYRFFDELELRPWADNLVLYKAERLDDQYVYRFEKVGKGVAAIDGGDFTGKLMHQALPPTQLWAIVGHYDAAVRTRGPVEFHDTIPSPDGGSVKWDKLVLPLSDDGTEVDHLLMLLYAEKVG</sequence>
<dbReference type="AlphaFoldDB" id="A0A918XTI9"/>
<keyword evidence="3" id="KW-1185">Reference proteome</keyword>
<protein>
    <recommendedName>
        <fullName evidence="4">PAS domain-containing protein</fullName>
    </recommendedName>
</protein>
<accession>A0A918XTI9</accession>
<proteinExistence type="predicted"/>
<dbReference type="Proteomes" id="UP000630353">
    <property type="component" value="Unassembled WGS sequence"/>
</dbReference>
<reference evidence="2" key="2">
    <citation type="submission" date="2020-09" db="EMBL/GenBank/DDBJ databases">
        <authorList>
            <person name="Sun Q."/>
            <person name="Kim S."/>
        </authorList>
    </citation>
    <scope>NUCLEOTIDE SEQUENCE</scope>
    <source>
        <strain evidence="2">KCTC 42651</strain>
    </source>
</reference>
<dbReference type="EMBL" id="BMZS01000006">
    <property type="protein sequence ID" value="GHD53028.1"/>
    <property type="molecule type" value="Genomic_DNA"/>
</dbReference>
<comment type="caution">
    <text evidence="2">The sequence shown here is derived from an EMBL/GenBank/DDBJ whole genome shotgun (WGS) entry which is preliminary data.</text>
</comment>
<evidence type="ECO:0008006" key="4">
    <source>
        <dbReference type="Google" id="ProtNLM"/>
    </source>
</evidence>
<organism evidence="2 3">
    <name type="scientific">Thalassobaculum fulvum</name>
    <dbReference type="NCBI Taxonomy" id="1633335"/>
    <lineage>
        <taxon>Bacteria</taxon>
        <taxon>Pseudomonadati</taxon>
        <taxon>Pseudomonadota</taxon>
        <taxon>Alphaproteobacteria</taxon>
        <taxon>Rhodospirillales</taxon>
        <taxon>Thalassobaculaceae</taxon>
        <taxon>Thalassobaculum</taxon>
    </lineage>
</organism>
<evidence type="ECO:0000256" key="1">
    <source>
        <dbReference type="SAM" id="MobiDB-lite"/>
    </source>
</evidence>
<reference evidence="2" key="1">
    <citation type="journal article" date="2014" name="Int. J. Syst. Evol. Microbiol.">
        <title>Complete genome sequence of Corynebacterium casei LMG S-19264T (=DSM 44701T), isolated from a smear-ripened cheese.</title>
        <authorList>
            <consortium name="US DOE Joint Genome Institute (JGI-PGF)"/>
            <person name="Walter F."/>
            <person name="Albersmeier A."/>
            <person name="Kalinowski J."/>
            <person name="Ruckert C."/>
        </authorList>
    </citation>
    <scope>NUCLEOTIDE SEQUENCE</scope>
    <source>
        <strain evidence="2">KCTC 42651</strain>
    </source>
</reference>
<feature type="region of interest" description="Disordered" evidence="1">
    <location>
        <begin position="1"/>
        <end position="25"/>
    </location>
</feature>
<name>A0A918XTI9_9PROT</name>
<dbReference type="RefSeq" id="WP_189990825.1">
    <property type="nucleotide sequence ID" value="NZ_BMZS01000006.1"/>
</dbReference>
<evidence type="ECO:0000313" key="2">
    <source>
        <dbReference type="EMBL" id="GHD53028.1"/>
    </source>
</evidence>